<dbReference type="EMBL" id="JBEPSJ010000001">
    <property type="protein sequence ID" value="MET4582150.1"/>
    <property type="molecule type" value="Genomic_DNA"/>
</dbReference>
<protein>
    <recommendedName>
        <fullName evidence="7">GPP34 family phosphoprotein</fullName>
    </recommendedName>
</protein>
<gene>
    <name evidence="5" type="ORF">ABIE21_001640</name>
</gene>
<comment type="caution">
    <text evidence="5">The sequence shown here is derived from an EMBL/GenBank/DDBJ whole genome shotgun (WGS) entry which is preliminary data.</text>
</comment>
<evidence type="ECO:0000256" key="2">
    <source>
        <dbReference type="ARBA" id="ARBA00023034"/>
    </source>
</evidence>
<sequence length="220" mass="23756">MTTAPAQPAADRDATTTTIAEDVQLMLNHDPGRLDFNTVVPVAGAFIELTLLGRISSVAKKGFFVDEMGLVTVTDATPTGNPILDSAMRAIVKRGRPWQTHRAILATRLDVTVQLHAALEARGLTRTVGKPERRGSHLEIVDLEAVEARRAVLKRARTLPDTVADPRLGAVVDLLRSSGNLYRGETGPIGSRITRDWYPPNTAATMGRILAAEGYLAESQ</sequence>
<dbReference type="Gene3D" id="1.10.3630.10">
    <property type="entry name" value="yeast vps74-n-term truncation variant domain like"/>
    <property type="match status" value="1"/>
</dbReference>
<keyword evidence="3" id="KW-0446">Lipid-binding</keyword>
<evidence type="ECO:0008006" key="7">
    <source>
        <dbReference type="Google" id="ProtNLM"/>
    </source>
</evidence>
<dbReference type="Proteomes" id="UP001549257">
    <property type="component" value="Unassembled WGS sequence"/>
</dbReference>
<name>A0ABV2QNI1_9MICO</name>
<organism evidence="5 6">
    <name type="scientific">Conyzicola nivalis</name>
    <dbReference type="NCBI Taxonomy" id="1477021"/>
    <lineage>
        <taxon>Bacteria</taxon>
        <taxon>Bacillati</taxon>
        <taxon>Actinomycetota</taxon>
        <taxon>Actinomycetes</taxon>
        <taxon>Micrococcales</taxon>
        <taxon>Microbacteriaceae</taxon>
        <taxon>Conyzicola</taxon>
    </lineage>
</organism>
<keyword evidence="4" id="KW-0472">Membrane</keyword>
<evidence type="ECO:0000256" key="1">
    <source>
        <dbReference type="ARBA" id="ARBA00004255"/>
    </source>
</evidence>
<keyword evidence="6" id="KW-1185">Reference proteome</keyword>
<comment type="subcellular location">
    <subcellularLocation>
        <location evidence="1">Golgi apparatus membrane</location>
        <topology evidence="1">Peripheral membrane protein</topology>
        <orientation evidence="1">Cytoplasmic side</orientation>
    </subcellularLocation>
</comment>
<reference evidence="5 6" key="1">
    <citation type="submission" date="2024-06" db="EMBL/GenBank/DDBJ databases">
        <title>Sorghum-associated microbial communities from plants grown in Nebraska, USA.</title>
        <authorList>
            <person name="Schachtman D."/>
        </authorList>
    </citation>
    <scope>NUCLEOTIDE SEQUENCE [LARGE SCALE GENOMIC DNA]</scope>
    <source>
        <strain evidence="5 6">2857</strain>
    </source>
</reference>
<proteinExistence type="predicted"/>
<keyword evidence="2" id="KW-0333">Golgi apparatus</keyword>
<dbReference type="Pfam" id="PF05719">
    <property type="entry name" value="GPP34"/>
    <property type="match status" value="1"/>
</dbReference>
<dbReference type="InterPro" id="IPR008628">
    <property type="entry name" value="GPP34-like"/>
</dbReference>
<dbReference type="RefSeq" id="WP_354024297.1">
    <property type="nucleotide sequence ID" value="NZ_JBEPSJ010000001.1"/>
</dbReference>
<accession>A0ABV2QNI1</accession>
<evidence type="ECO:0000256" key="3">
    <source>
        <dbReference type="ARBA" id="ARBA00023121"/>
    </source>
</evidence>
<evidence type="ECO:0000313" key="5">
    <source>
        <dbReference type="EMBL" id="MET4582150.1"/>
    </source>
</evidence>
<evidence type="ECO:0000313" key="6">
    <source>
        <dbReference type="Proteomes" id="UP001549257"/>
    </source>
</evidence>
<evidence type="ECO:0000256" key="4">
    <source>
        <dbReference type="ARBA" id="ARBA00023136"/>
    </source>
</evidence>
<dbReference type="InterPro" id="IPR038261">
    <property type="entry name" value="GPP34-like_sf"/>
</dbReference>